<reference evidence="4 5" key="1">
    <citation type="submission" date="2016-10" db="EMBL/GenBank/DDBJ databases">
        <authorList>
            <person name="de Groot N.N."/>
        </authorList>
    </citation>
    <scope>NUCLEOTIDE SEQUENCE [LARGE SCALE GENOMIC DNA]</scope>
    <source>
        <strain evidence="4 5">AB35.6</strain>
    </source>
</reference>
<feature type="domain" description="NodB homology" evidence="3">
    <location>
        <begin position="83"/>
        <end position="240"/>
    </location>
</feature>
<dbReference type="RefSeq" id="WP_083350260.1">
    <property type="nucleotide sequence ID" value="NZ_FNSD01000001.1"/>
</dbReference>
<dbReference type="SUPFAM" id="SSF88713">
    <property type="entry name" value="Glycoside hydrolase/deacetylase"/>
    <property type="match status" value="1"/>
</dbReference>
<dbReference type="SUPFAM" id="SSF51445">
    <property type="entry name" value="(Trans)glycosidases"/>
    <property type="match status" value="1"/>
</dbReference>
<dbReference type="GO" id="GO:0016810">
    <property type="term" value="F:hydrolase activity, acting on carbon-nitrogen (but not peptide) bonds"/>
    <property type="evidence" value="ECO:0007669"/>
    <property type="project" value="InterPro"/>
</dbReference>
<dbReference type="InterPro" id="IPR011330">
    <property type="entry name" value="Glyco_hydro/deAcase_b/a-brl"/>
</dbReference>
<dbReference type="PANTHER" id="PTHR34216">
    <property type="match status" value="1"/>
</dbReference>
<dbReference type="CDD" id="cd10918">
    <property type="entry name" value="CE4_NodB_like_5s_6s"/>
    <property type="match status" value="1"/>
</dbReference>
<dbReference type="GO" id="GO:0005975">
    <property type="term" value="P:carbohydrate metabolic process"/>
    <property type="evidence" value="ECO:0007669"/>
    <property type="project" value="InterPro"/>
</dbReference>
<dbReference type="AlphaFoldDB" id="A0A1H4J7A4"/>
<dbReference type="Pfam" id="PF01522">
    <property type="entry name" value="Polysacc_deac_1"/>
    <property type="match status" value="1"/>
</dbReference>
<dbReference type="InterPro" id="IPR025275">
    <property type="entry name" value="DUF4015"/>
</dbReference>
<evidence type="ECO:0000313" key="5">
    <source>
        <dbReference type="Proteomes" id="UP000182409"/>
    </source>
</evidence>
<organism evidence="4 5">
    <name type="scientific">Terriglobus roseus</name>
    <dbReference type="NCBI Taxonomy" id="392734"/>
    <lineage>
        <taxon>Bacteria</taxon>
        <taxon>Pseudomonadati</taxon>
        <taxon>Acidobacteriota</taxon>
        <taxon>Terriglobia</taxon>
        <taxon>Terriglobales</taxon>
        <taxon>Acidobacteriaceae</taxon>
        <taxon>Terriglobus</taxon>
    </lineage>
</organism>
<protein>
    <recommendedName>
        <fullName evidence="3">NodB homology domain-containing protein</fullName>
    </recommendedName>
</protein>
<dbReference type="Pfam" id="PF13200">
    <property type="entry name" value="DUF4015"/>
    <property type="match status" value="1"/>
</dbReference>
<feature type="chain" id="PRO_5010176227" description="NodB homology domain-containing protein" evidence="2">
    <location>
        <begin position="19"/>
        <end position="678"/>
    </location>
</feature>
<dbReference type="PROSITE" id="PS51677">
    <property type="entry name" value="NODB"/>
    <property type="match status" value="1"/>
</dbReference>
<dbReference type="InterPro" id="IPR017853">
    <property type="entry name" value="GH"/>
</dbReference>
<evidence type="ECO:0000313" key="4">
    <source>
        <dbReference type="EMBL" id="SEB42097.1"/>
    </source>
</evidence>
<dbReference type="Gene3D" id="3.20.20.370">
    <property type="entry name" value="Glycoside hydrolase/deacetylase"/>
    <property type="match status" value="1"/>
</dbReference>
<dbReference type="Gene3D" id="3.20.20.80">
    <property type="entry name" value="Glycosidases"/>
    <property type="match status" value="1"/>
</dbReference>
<name>A0A1H4J7A4_9BACT</name>
<evidence type="ECO:0000256" key="1">
    <source>
        <dbReference type="ARBA" id="ARBA00022729"/>
    </source>
</evidence>
<dbReference type="OrthoDB" id="9774125at2"/>
<dbReference type="EMBL" id="FNSD01000001">
    <property type="protein sequence ID" value="SEB42097.1"/>
    <property type="molecule type" value="Genomic_DNA"/>
</dbReference>
<dbReference type="InterPro" id="IPR002509">
    <property type="entry name" value="NODB_dom"/>
</dbReference>
<evidence type="ECO:0000256" key="2">
    <source>
        <dbReference type="SAM" id="SignalP"/>
    </source>
</evidence>
<feature type="signal peptide" evidence="2">
    <location>
        <begin position="1"/>
        <end position="18"/>
    </location>
</feature>
<dbReference type="Proteomes" id="UP000182409">
    <property type="component" value="Unassembled WGS sequence"/>
</dbReference>
<dbReference type="InterPro" id="IPR051398">
    <property type="entry name" value="Polysacch_Deacetylase"/>
</dbReference>
<gene>
    <name evidence="4" type="ORF">SAMN05443244_0414</name>
</gene>
<accession>A0A1H4J7A4</accession>
<proteinExistence type="predicted"/>
<keyword evidence="1 2" id="KW-0732">Signal</keyword>
<dbReference type="PANTHER" id="PTHR34216:SF7">
    <property type="entry name" value="POLY-BETA-1,6-N-ACETYL-D-GLUCOSAMINE N-DEACETYLASE"/>
    <property type="match status" value="1"/>
</dbReference>
<sequence>MSKLFLLLLILWPLPVKAQRDPVRGIPVLVYHRFDQRQTGATTVLTENFVEQIDWLAKHGYRIVPLQDVVSMVTENRLPPSVRQVAITVDDGHRSVYTELYPLIKVRHIPITLFIYPTVISKASYALTWEQLQEMKSSGLVRIESHTLWHPDFRAERKRLDGQAYAALVHDQLVKSRSILEQRLGIQVHLLAWPYGIFDDDLMQAAEQAGYTAAFAYDGKIAMPNDPRLAIHRIARSPWSRRLPGARADGCSQAGGEAMNAMRLVLLFAAFGIWTVRDCVAAVSQRVLITDANTGKAVSRVTVVIDGRTAPVDGSGSIEIAASAKSVSARAIGYWPYHSDIAALREQSTISLRPIAVHALYLTEYGIASKALREPVLDIIRRGGANALVITIKSDRGNLAYPSAIPLATQIGARRMTTIRSLPDLVTDLHSKGIYLIARIVTFKDDPLATAHPEYGVRLNSGGLFKDREHLSWTDPFRREVRDYNIAIAVEAAKAGFDEVQFDYVRFPDCPQKLQFSGTADEAGRVKAVTSFLAEAHKALEPFNAFLSVDIFGYVLWNRNDTGIGQRLEEIVPAVDYVCPMLYPSGFSFGIPGHPNPVGTNEDIYQTVRLSLEESIKRTHADPKMFRPWIQGFRDYAFSRRPFGAAEVASQTRAATDAHADGWSLWNARNVYTDACLK</sequence>
<evidence type="ECO:0000259" key="3">
    <source>
        <dbReference type="PROSITE" id="PS51677"/>
    </source>
</evidence>